<evidence type="ECO:0000259" key="8">
    <source>
        <dbReference type="PROSITE" id="PS50893"/>
    </source>
</evidence>
<feature type="transmembrane region" description="Helical" evidence="7">
    <location>
        <begin position="345"/>
        <end position="367"/>
    </location>
</feature>
<keyword evidence="2 7" id="KW-0812">Transmembrane</keyword>
<comment type="subcellular location">
    <subcellularLocation>
        <location evidence="1">Membrane</location>
        <topology evidence="1">Multi-pass membrane protein</topology>
    </subcellularLocation>
</comment>
<dbReference type="PROSITE" id="PS50893">
    <property type="entry name" value="ABC_TRANSPORTER_2"/>
    <property type="match status" value="2"/>
</dbReference>
<feature type="transmembrane region" description="Helical" evidence="7">
    <location>
        <begin position="21"/>
        <end position="46"/>
    </location>
</feature>
<dbReference type="Pfam" id="PF23321">
    <property type="entry name" value="R1_ABCA1"/>
    <property type="match status" value="1"/>
</dbReference>
<evidence type="ECO:0000256" key="5">
    <source>
        <dbReference type="ARBA" id="ARBA00022989"/>
    </source>
</evidence>
<dbReference type="Proteomes" id="UP000035681">
    <property type="component" value="Unplaced"/>
</dbReference>
<feature type="transmembrane region" description="Helical" evidence="7">
    <location>
        <begin position="387"/>
        <end position="410"/>
    </location>
</feature>
<keyword evidence="5 7" id="KW-1133">Transmembrane helix</keyword>
<dbReference type="PROSITE" id="PS00211">
    <property type="entry name" value="ABC_TRANSPORTER_1"/>
    <property type="match status" value="2"/>
</dbReference>
<dbReference type="FunFam" id="3.40.50.300:FF:000327">
    <property type="entry name" value="ATP-binding cassette sub-family A member 3"/>
    <property type="match status" value="1"/>
</dbReference>
<evidence type="ECO:0000256" key="3">
    <source>
        <dbReference type="ARBA" id="ARBA00022741"/>
    </source>
</evidence>
<organism evidence="10">
    <name type="scientific">Strongyloides stercoralis</name>
    <name type="common">Threadworm</name>
    <dbReference type="NCBI Taxonomy" id="6248"/>
    <lineage>
        <taxon>Eukaryota</taxon>
        <taxon>Metazoa</taxon>
        <taxon>Ecdysozoa</taxon>
        <taxon>Nematoda</taxon>
        <taxon>Chromadorea</taxon>
        <taxon>Rhabditida</taxon>
        <taxon>Tylenchina</taxon>
        <taxon>Panagrolaimomorpha</taxon>
        <taxon>Strongyloidoidea</taxon>
        <taxon>Strongyloididae</taxon>
        <taxon>Strongyloides</taxon>
    </lineage>
</organism>
<dbReference type="PANTHER" id="PTHR19229:SF250">
    <property type="entry name" value="ABC TRANSPORTER DOMAIN-CONTAINING PROTEIN-RELATED"/>
    <property type="match status" value="1"/>
</dbReference>
<feature type="transmembrane region" description="Helical" evidence="7">
    <location>
        <begin position="422"/>
        <end position="441"/>
    </location>
</feature>
<dbReference type="InterPro" id="IPR003439">
    <property type="entry name" value="ABC_transporter-like_ATP-bd"/>
</dbReference>
<dbReference type="SUPFAM" id="SSF52540">
    <property type="entry name" value="P-loop containing nucleoside triphosphate hydrolases"/>
    <property type="match status" value="2"/>
</dbReference>
<dbReference type="WBParaSite" id="SSTP_0000594400.1">
    <property type="protein sequence ID" value="SSTP_0000594400.1"/>
    <property type="gene ID" value="SSTP_0000594400"/>
</dbReference>
<dbReference type="AlphaFoldDB" id="A0A0K0E8W1"/>
<feature type="transmembrane region" description="Helical" evidence="7">
    <location>
        <begin position="1407"/>
        <end position="1425"/>
    </location>
</feature>
<evidence type="ECO:0000313" key="10">
    <source>
        <dbReference type="WBParaSite" id="SSTP_0000594400.1"/>
    </source>
</evidence>
<dbReference type="Gene3D" id="3.40.50.300">
    <property type="entry name" value="P-loop containing nucleotide triphosphate hydrolases"/>
    <property type="match status" value="2"/>
</dbReference>
<keyword evidence="6 7" id="KW-0472">Membrane</keyword>
<dbReference type="CDD" id="cd03263">
    <property type="entry name" value="ABC_subfamily_A"/>
    <property type="match status" value="2"/>
</dbReference>
<sequence length="1826" mass="207428">METYKQLRLLLWKNILQQIRAPIFTLFEVIVPLFLISLSFGLMIGLRDTFEKKYDVTSYTLWPITGSYIDLLMPAEIAKMDETLIDYSIFMNTKSSSCQFLQVTTKNISEFSKNVDINIEFVYAPKTTVTTAIMNQVVQRFTHKDVFHKPLPLFNIPKMLNITLPDNIKSIINSLNFTVLNIYGKSKGYESESAMLKDLENTFANQCNNPIIGGIIFDNHFSNDPKNINNITYTIRLSNTHRRLAKTYAKNEYRPWDTVTKFATQYISGPVAASEYDGGEPGYWREGFLMIQKAIDLSIGTFITNNYTESNTSIIQDIISNNPLTTLQRFPFPAYQTKIIEVGSYFLPIVIVFSLMTSVIYIVRTLVSEKESQLKEYMKVMGLKQWINWLAYLIINYAKMLLPVVVITIFMKFVAQNTDPSLVLIFFILYTFDVVYFAFFISTFLQSATTGTLFAVLGWMLLYFWSVLFQTLDSQANYSFMIKMLNFINPNAVLTYAVVSIGRYETQASGVTWSSIWSPPTPDQEVCFVHYLYMLIIDGILLIIFTGYVEAVNPSGEGVPQSFYFFLLPQYWFPSAFKNKTPLVNINSKECTIGDKAETEPDISPMINIVNLSKTYGKSFISKLFNCKFGQDAQKVAVENLNLRLYSGQITALLGHNGAGKSTTFSMLTGVISSTSGTAYIDGFDIKSSLSLIRKKLGLCPQYNTLFSALTVLEHLEFFCKLKGREYDEDEAMNILQRLKIDFKANFRAGNLSGGQKRKLSLAIALIGGSEIVMLDEPTSGMDPGARHETWTLLLEEKAKRTMLLTTHFMEEADLLGDRIAIMAHGNLQCSGSSMFLKKLYGAGYHLTVVFKKGIPLTDIHKQYKNVLLFLKTYCDDAEMHSAVGNEATYLINQSHRSKFSTIFKDLENGQDRFNIESFGVSITTMEEVFLKVNDIANMNRDIKLGIYNDNTTNEREDLIQKFNDLKNIKKISGINYYSQHIKAMFLKRIIYFCRKWTQFIPSLIIPILYLSLLTWTLKIIPAPKPQPPLAINYNYYSQNNKPAEIIIQKNINPFDNFSFATDMYNLVQSVNPSIKIHPTYTNESYDEYSYIKKEIGIQGYKVFSLKTPIAFGNWFDNITIPNIGSFNLSLINGLFNNFDLHSPPLALNLIDIFLLRKQTNNSNLIINVINHPLPPVISDSMKSSSTTASASFMIGYTIIVSMSMAVSIYASFIIRERAKKSKHMQMMSGIRPWVYWLTNFIWDATCYLLPVGCFIGIYFIFDIPQFTNSAQTVLTLLLIMILYGWTIIPFVYTFQFAFKTAPKGYTLIVMYNIITAIASSIATNIITQTVNSDVSFTWSIILSFLFPTFNLSNCFSILYNNEYARIACEDIDCVNPLFSGNVPQCCGNSESRAYVENVINIFGKKGIAWGLLFLGLQGFLYWFTTIAIEKQWIKKFGKKTEETKQGYDNDSFNWDCNDPKVAVNILEMGQKNKSQSTSNVEEDDDVIKEREYVLESSPFNHTIIVKNVKKWYGNFQAVKGINFTVKKGDCFGLLGVNGAGKTSTFQMLTGENDISEGDAYIKGYSVRNNWRKAGENIGYCPQYDAIIKEMTGEETLYMFARIRGIHSKDIPRTVNTIIQAIGIGMYAKRQIKTYSGGNKRRLSLGIALIGMPDVLLLDEPTSGVDPKARRIVWEILARIREVGTALVLTSHSMEECEALCTSLSIMVYGKFKCYGSPQHIKSKYGSGYTLLIRLETSNEMSTAINLILKTFPGSILKEQHALQLNFELRKTKNTTWSSLFKQIEELVEPLQIQDYSLSQTTLEQVFLEFSRDASMIGCDNKNSTE</sequence>
<accession>A0A0K0E8W1</accession>
<evidence type="ECO:0000313" key="11">
    <source>
        <dbReference type="WBParaSite" id="TCONS_00002929.p1"/>
    </source>
</evidence>
<feature type="domain" description="ABC transporter" evidence="8">
    <location>
        <begin position="1504"/>
        <end position="1734"/>
    </location>
</feature>
<evidence type="ECO:0000313" key="9">
    <source>
        <dbReference type="Proteomes" id="UP000035681"/>
    </source>
</evidence>
<dbReference type="InterPro" id="IPR013525">
    <property type="entry name" value="ABC2_TM"/>
</dbReference>
<dbReference type="InterPro" id="IPR026082">
    <property type="entry name" value="ABCA"/>
</dbReference>
<dbReference type="InterPro" id="IPR056264">
    <property type="entry name" value="R2_ABCA1-4-like"/>
</dbReference>
<dbReference type="FunFam" id="3.40.50.300:FF:000933">
    <property type="entry name" value="ABC transporter A family member 7"/>
    <property type="match status" value="1"/>
</dbReference>
<feature type="transmembrane region" description="Helical" evidence="7">
    <location>
        <begin position="1305"/>
        <end position="1327"/>
    </location>
</feature>
<name>A0A0K0E8W1_STRER</name>
<evidence type="ECO:0000256" key="4">
    <source>
        <dbReference type="ARBA" id="ARBA00022840"/>
    </source>
</evidence>
<evidence type="ECO:0000256" key="6">
    <source>
        <dbReference type="ARBA" id="ARBA00023136"/>
    </source>
</evidence>
<feature type="transmembrane region" description="Helical" evidence="7">
    <location>
        <begin position="1191"/>
        <end position="1213"/>
    </location>
</feature>
<dbReference type="GO" id="GO:0140359">
    <property type="term" value="F:ABC-type transporter activity"/>
    <property type="evidence" value="ECO:0007669"/>
    <property type="project" value="InterPro"/>
</dbReference>
<dbReference type="InterPro" id="IPR003593">
    <property type="entry name" value="AAA+_ATPase"/>
</dbReference>
<evidence type="ECO:0000256" key="1">
    <source>
        <dbReference type="ARBA" id="ARBA00004141"/>
    </source>
</evidence>
<dbReference type="GO" id="GO:0005524">
    <property type="term" value="F:ATP binding"/>
    <property type="evidence" value="ECO:0007669"/>
    <property type="project" value="UniProtKB-KW"/>
</dbReference>
<dbReference type="InterPro" id="IPR027417">
    <property type="entry name" value="P-loop_NTPase"/>
</dbReference>
<feature type="transmembrane region" description="Helical" evidence="7">
    <location>
        <begin position="1234"/>
        <end position="1262"/>
    </location>
</feature>
<feature type="transmembrane region" description="Helical" evidence="7">
    <location>
        <begin position="1339"/>
        <end position="1360"/>
    </location>
</feature>
<evidence type="ECO:0000256" key="7">
    <source>
        <dbReference type="SAM" id="Phobius"/>
    </source>
</evidence>
<dbReference type="GO" id="GO:0016020">
    <property type="term" value="C:membrane"/>
    <property type="evidence" value="ECO:0007669"/>
    <property type="project" value="UniProtKB-SubCell"/>
</dbReference>
<dbReference type="SMART" id="SM00382">
    <property type="entry name" value="AAA"/>
    <property type="match status" value="2"/>
</dbReference>
<keyword evidence="4" id="KW-0067">ATP-binding</keyword>
<feature type="domain" description="ABC transporter" evidence="8">
    <location>
        <begin position="607"/>
        <end position="850"/>
    </location>
</feature>
<dbReference type="Pfam" id="PF12698">
    <property type="entry name" value="ABC2_membrane_3"/>
    <property type="match status" value="2"/>
</dbReference>
<feature type="transmembrane region" description="Helical" evidence="7">
    <location>
        <begin position="1274"/>
        <end position="1293"/>
    </location>
</feature>
<dbReference type="WBParaSite" id="TCONS_00002929.p1">
    <property type="protein sequence ID" value="TCONS_00002929.p1"/>
    <property type="gene ID" value="XLOC_002710"/>
</dbReference>
<protein>
    <submittedName>
        <fullName evidence="10 11">ABC transporter domain-containing protein</fullName>
    </submittedName>
</protein>
<dbReference type="Pfam" id="PF00005">
    <property type="entry name" value="ABC_tran"/>
    <property type="match status" value="2"/>
</dbReference>
<dbReference type="STRING" id="6248.A0A0K0E8W1"/>
<feature type="transmembrane region" description="Helical" evidence="7">
    <location>
        <begin position="528"/>
        <end position="549"/>
    </location>
</feature>
<dbReference type="GO" id="GO:0016887">
    <property type="term" value="F:ATP hydrolysis activity"/>
    <property type="evidence" value="ECO:0007669"/>
    <property type="project" value="InterPro"/>
</dbReference>
<dbReference type="PANTHER" id="PTHR19229">
    <property type="entry name" value="ATP-BINDING CASSETTE TRANSPORTER SUBFAMILY A ABCA"/>
    <property type="match status" value="1"/>
</dbReference>
<keyword evidence="3" id="KW-0547">Nucleotide-binding</keyword>
<proteinExistence type="predicted"/>
<dbReference type="GO" id="GO:0005319">
    <property type="term" value="F:lipid transporter activity"/>
    <property type="evidence" value="ECO:0007669"/>
    <property type="project" value="TreeGrafter"/>
</dbReference>
<keyword evidence="9" id="KW-1185">Reference proteome</keyword>
<dbReference type="InterPro" id="IPR017871">
    <property type="entry name" value="ABC_transporter-like_CS"/>
</dbReference>
<reference evidence="10" key="1">
    <citation type="submission" date="2015-08" db="UniProtKB">
        <authorList>
            <consortium name="WormBaseParasite"/>
        </authorList>
    </citation>
    <scope>IDENTIFICATION</scope>
</reference>
<feature type="transmembrane region" description="Helical" evidence="7">
    <location>
        <begin position="453"/>
        <end position="472"/>
    </location>
</feature>
<evidence type="ECO:0000256" key="2">
    <source>
        <dbReference type="ARBA" id="ARBA00022692"/>
    </source>
</evidence>